<reference evidence="2 3" key="1">
    <citation type="submission" date="2018-04" db="EMBL/GenBank/DDBJ databases">
        <authorList>
            <person name="Go L.Y."/>
            <person name="Mitchell J.A."/>
        </authorList>
    </citation>
    <scope>NUCLEOTIDE SEQUENCE [LARGE SCALE GENOMIC DNA]</scope>
    <source>
        <strain evidence="2 3">TPD7010</strain>
    </source>
</reference>
<dbReference type="Pfam" id="PF14518">
    <property type="entry name" value="Haem_oxygenas_2"/>
    <property type="match status" value="1"/>
</dbReference>
<sequence length="431" mass="45825">MSGRSTAGTPRGPRNGGAGGSGTGVVGCRPFGHNRAPAPDAGPRRERSHPRGLLAIPAGLSRASASPAFPTHSSRVPPTLISPVPAAPADEADPRGLPFTPRGPVSAAVLEHLVDGTPSGHTGLADAAVLASADIERDDDLQLALFALYASAYGSFRALRADLEWDPALIATRRILEDAFEASLRRSVSLPELPAATADAVARALFAMTGAEGGPSLSRHLARKATVEQAHEFLVHRTVYTLREADPHSWAIPRLTGRPKAALVEIQSDEYGAGRPERMHAALFARAVRSAGLTDTYGAYIDDVPAVTLASHNTMSMFGLNRRLVGAIVGHLAAFEMTSSIPNRLYAEGLRRLGFGDDVCEYFDEHVEADAVHEQIAGRDLAGALAEDRPDLLADIVFGAAACLEVDDRVGRHMLDRWSRGQSSLRTEDER</sequence>
<evidence type="ECO:0000256" key="1">
    <source>
        <dbReference type="SAM" id="MobiDB-lite"/>
    </source>
</evidence>
<dbReference type="InterPro" id="IPR016084">
    <property type="entry name" value="Haem_Oase-like_multi-hlx"/>
</dbReference>
<dbReference type="Gene3D" id="1.20.910.10">
    <property type="entry name" value="Heme oxygenase-like"/>
    <property type="match status" value="1"/>
</dbReference>
<evidence type="ECO:0000313" key="2">
    <source>
        <dbReference type="EMBL" id="PVE79440.1"/>
    </source>
</evidence>
<dbReference type="PROSITE" id="PS51257">
    <property type="entry name" value="PROKAR_LIPOPROTEIN"/>
    <property type="match status" value="1"/>
</dbReference>
<dbReference type="SUPFAM" id="SSF48613">
    <property type="entry name" value="Heme oxygenase-like"/>
    <property type="match status" value="1"/>
</dbReference>
<evidence type="ECO:0000313" key="3">
    <source>
        <dbReference type="Proteomes" id="UP000244649"/>
    </source>
</evidence>
<organism evidence="2 3">
    <name type="scientific">Microbacterium testaceum</name>
    <name type="common">Aureobacterium testaceum</name>
    <name type="synonym">Brevibacterium testaceum</name>
    <dbReference type="NCBI Taxonomy" id="2033"/>
    <lineage>
        <taxon>Bacteria</taxon>
        <taxon>Bacillati</taxon>
        <taxon>Actinomycetota</taxon>
        <taxon>Actinomycetes</taxon>
        <taxon>Micrococcales</taxon>
        <taxon>Microbacteriaceae</taxon>
        <taxon>Microbacterium</taxon>
    </lineage>
</organism>
<dbReference type="Proteomes" id="UP000244649">
    <property type="component" value="Unassembled WGS sequence"/>
</dbReference>
<accession>A0A2T7WX93</accession>
<protein>
    <recommendedName>
        <fullName evidence="4">Iron-containing redox enzyme family protein</fullName>
    </recommendedName>
</protein>
<feature type="compositionally biased region" description="Gly residues" evidence="1">
    <location>
        <begin position="14"/>
        <end position="25"/>
    </location>
</feature>
<dbReference type="AlphaFoldDB" id="A0A2T7WX93"/>
<dbReference type="SMART" id="SM01236">
    <property type="entry name" value="Haem_oxygenase_2"/>
    <property type="match status" value="1"/>
</dbReference>
<dbReference type="EMBL" id="QDFT01000002">
    <property type="protein sequence ID" value="PVE79440.1"/>
    <property type="molecule type" value="Genomic_DNA"/>
</dbReference>
<feature type="region of interest" description="Disordered" evidence="1">
    <location>
        <begin position="1"/>
        <end position="52"/>
    </location>
</feature>
<proteinExistence type="predicted"/>
<name>A0A2T7WX93_MICTE</name>
<comment type="caution">
    <text evidence="2">The sequence shown here is derived from an EMBL/GenBank/DDBJ whole genome shotgun (WGS) entry which is preliminary data.</text>
</comment>
<gene>
    <name evidence="2" type="ORF">DC432_01425</name>
</gene>
<evidence type="ECO:0008006" key="4">
    <source>
        <dbReference type="Google" id="ProtNLM"/>
    </source>
</evidence>